<comment type="similarity">
    <text evidence="1">Belongs to the methyltransferase superfamily. LaeA methyltransferase family.</text>
</comment>
<gene>
    <name evidence="3" type="ORF">B0H65DRAFT_475060</name>
</gene>
<dbReference type="GO" id="GO:0008168">
    <property type="term" value="F:methyltransferase activity"/>
    <property type="evidence" value="ECO:0007669"/>
    <property type="project" value="UniProtKB-KW"/>
</dbReference>
<keyword evidence="4" id="KW-1185">Reference proteome</keyword>
<dbReference type="GO" id="GO:0032259">
    <property type="term" value="P:methylation"/>
    <property type="evidence" value="ECO:0007669"/>
    <property type="project" value="UniProtKB-KW"/>
</dbReference>
<sequence>MSSPAKKAQSPAPEAASPKGKANSPTPGPASPATARASSAAPKSPTPAPATSTAARESTPAPEIPELLSGAHWLEQGLPTANPESDWDSTLGSDTESSTASIASSILHYRTLNGRTYHSDTVTNGEYWGPNDEEQNEMLDIYHHTMTLVFDGQLYTAPITDDPKHVVDIGTGTGLWAIDFADKFPNCTVIGTDISPIQPTWVPPNLRFDIDDYTKEWAYKSNHFDYIHMRWLTGTTKDWTAAYKEAYRCLKPGGWIEHIDASGTIYSEDNTINEENAMVQWGKIWQEAGRKSGNPVDLLERNLQEQGMKEAGFVNVTKKDYPIPVSQWPKEEKRKEFGQFFYLVYTQDLEGLCQYMFGTVMGWPQEQIAIYLAHLRAELKNMSLHGLIDFRVVYAQKPLDAED</sequence>
<keyword evidence="3" id="KW-0489">Methyltransferase</keyword>
<evidence type="ECO:0000256" key="2">
    <source>
        <dbReference type="SAM" id="MobiDB-lite"/>
    </source>
</evidence>
<dbReference type="Gene3D" id="3.40.50.150">
    <property type="entry name" value="Vaccinia Virus protein VP39"/>
    <property type="match status" value="1"/>
</dbReference>
<proteinExistence type="inferred from homology"/>
<dbReference type="InterPro" id="IPR029063">
    <property type="entry name" value="SAM-dependent_MTases_sf"/>
</dbReference>
<dbReference type="RefSeq" id="XP_062678347.1">
    <property type="nucleotide sequence ID" value="XM_062827285.1"/>
</dbReference>
<accession>A0AAE0MNB0</accession>
<feature type="region of interest" description="Disordered" evidence="2">
    <location>
        <begin position="1"/>
        <end position="61"/>
    </location>
</feature>
<dbReference type="CDD" id="cd02440">
    <property type="entry name" value="AdoMet_MTases"/>
    <property type="match status" value="1"/>
</dbReference>
<name>A0AAE0MNB0_9PEZI</name>
<dbReference type="Proteomes" id="UP001278500">
    <property type="component" value="Unassembled WGS sequence"/>
</dbReference>
<dbReference type="PANTHER" id="PTHR43591:SF10">
    <property type="entry name" value="ABC TRANSMEMBRANE TYPE-1 DOMAIN-CONTAINING PROTEIN-RELATED"/>
    <property type="match status" value="1"/>
</dbReference>
<dbReference type="GeneID" id="87864439"/>
<reference evidence="3" key="2">
    <citation type="submission" date="2023-06" db="EMBL/GenBank/DDBJ databases">
        <authorList>
            <consortium name="Lawrence Berkeley National Laboratory"/>
            <person name="Haridas S."/>
            <person name="Hensen N."/>
            <person name="Bonometti L."/>
            <person name="Westerberg I."/>
            <person name="Brannstrom I.O."/>
            <person name="Guillou S."/>
            <person name="Cros-Aarteil S."/>
            <person name="Calhoun S."/>
            <person name="Kuo A."/>
            <person name="Mondo S."/>
            <person name="Pangilinan J."/>
            <person name="Riley R."/>
            <person name="Labutti K."/>
            <person name="Andreopoulos B."/>
            <person name="Lipzen A."/>
            <person name="Chen C."/>
            <person name="Yanf M."/>
            <person name="Daum C."/>
            <person name="Ng V."/>
            <person name="Clum A."/>
            <person name="Steindorff A."/>
            <person name="Ohm R."/>
            <person name="Martin F."/>
            <person name="Silar P."/>
            <person name="Natvig D."/>
            <person name="Lalanne C."/>
            <person name="Gautier V."/>
            <person name="Ament-Velasquez S.L."/>
            <person name="Kruys A."/>
            <person name="Hutchinson M.I."/>
            <person name="Powell A.J."/>
            <person name="Barry K."/>
            <person name="Miller A.N."/>
            <person name="Grigoriev I.V."/>
            <person name="Debuchy R."/>
            <person name="Gladieux P."/>
            <person name="Thoren M.H."/>
            <person name="Johannesson H."/>
        </authorList>
    </citation>
    <scope>NUCLEOTIDE SEQUENCE</scope>
    <source>
        <strain evidence="3">CBS 560.94</strain>
    </source>
</reference>
<evidence type="ECO:0000256" key="1">
    <source>
        <dbReference type="ARBA" id="ARBA00038158"/>
    </source>
</evidence>
<reference evidence="3" key="1">
    <citation type="journal article" date="2023" name="Mol. Phylogenet. Evol.">
        <title>Genome-scale phylogeny and comparative genomics of the fungal order Sordariales.</title>
        <authorList>
            <person name="Hensen N."/>
            <person name="Bonometti L."/>
            <person name="Westerberg I."/>
            <person name="Brannstrom I.O."/>
            <person name="Guillou S."/>
            <person name="Cros-Aarteil S."/>
            <person name="Calhoun S."/>
            <person name="Haridas S."/>
            <person name="Kuo A."/>
            <person name="Mondo S."/>
            <person name="Pangilinan J."/>
            <person name="Riley R."/>
            <person name="LaButti K."/>
            <person name="Andreopoulos B."/>
            <person name="Lipzen A."/>
            <person name="Chen C."/>
            <person name="Yan M."/>
            <person name="Daum C."/>
            <person name="Ng V."/>
            <person name="Clum A."/>
            <person name="Steindorff A."/>
            <person name="Ohm R.A."/>
            <person name="Martin F."/>
            <person name="Silar P."/>
            <person name="Natvig D.O."/>
            <person name="Lalanne C."/>
            <person name="Gautier V."/>
            <person name="Ament-Velasquez S.L."/>
            <person name="Kruys A."/>
            <person name="Hutchinson M.I."/>
            <person name="Powell A.J."/>
            <person name="Barry K."/>
            <person name="Miller A.N."/>
            <person name="Grigoriev I.V."/>
            <person name="Debuchy R."/>
            <person name="Gladieux P."/>
            <person name="Hiltunen Thoren M."/>
            <person name="Johannesson H."/>
        </authorList>
    </citation>
    <scope>NUCLEOTIDE SEQUENCE</scope>
    <source>
        <strain evidence="3">CBS 560.94</strain>
    </source>
</reference>
<protein>
    <submittedName>
        <fullName evidence="3">S-adenosyl-L-methionine-dependent methyltransferase</fullName>
    </submittedName>
</protein>
<organism evidence="3 4">
    <name type="scientific">Neurospora tetraspora</name>
    <dbReference type="NCBI Taxonomy" id="94610"/>
    <lineage>
        <taxon>Eukaryota</taxon>
        <taxon>Fungi</taxon>
        <taxon>Dikarya</taxon>
        <taxon>Ascomycota</taxon>
        <taxon>Pezizomycotina</taxon>
        <taxon>Sordariomycetes</taxon>
        <taxon>Sordariomycetidae</taxon>
        <taxon>Sordariales</taxon>
        <taxon>Sordariaceae</taxon>
        <taxon>Neurospora</taxon>
    </lineage>
</organism>
<evidence type="ECO:0000313" key="4">
    <source>
        <dbReference type="Proteomes" id="UP001278500"/>
    </source>
</evidence>
<feature type="region of interest" description="Disordered" evidence="2">
    <location>
        <begin position="77"/>
        <end position="96"/>
    </location>
</feature>
<dbReference type="Pfam" id="PF13489">
    <property type="entry name" value="Methyltransf_23"/>
    <property type="match status" value="1"/>
</dbReference>
<dbReference type="PANTHER" id="PTHR43591">
    <property type="entry name" value="METHYLTRANSFERASE"/>
    <property type="match status" value="1"/>
</dbReference>
<dbReference type="AlphaFoldDB" id="A0AAE0MNB0"/>
<feature type="compositionally biased region" description="Low complexity" evidence="2">
    <location>
        <begin position="31"/>
        <end position="61"/>
    </location>
</feature>
<evidence type="ECO:0000313" key="3">
    <source>
        <dbReference type="EMBL" id="KAK3338987.1"/>
    </source>
</evidence>
<dbReference type="EMBL" id="JAUEPP010000007">
    <property type="protein sequence ID" value="KAK3338987.1"/>
    <property type="molecule type" value="Genomic_DNA"/>
</dbReference>
<dbReference type="SUPFAM" id="SSF53335">
    <property type="entry name" value="S-adenosyl-L-methionine-dependent methyltransferases"/>
    <property type="match status" value="1"/>
</dbReference>
<comment type="caution">
    <text evidence="3">The sequence shown here is derived from an EMBL/GenBank/DDBJ whole genome shotgun (WGS) entry which is preliminary data.</text>
</comment>
<keyword evidence="3" id="KW-0808">Transferase</keyword>